<dbReference type="Proteomes" id="UP001149719">
    <property type="component" value="Unassembled WGS sequence"/>
</dbReference>
<accession>A0ABT4JPJ9</accession>
<protein>
    <submittedName>
        <fullName evidence="3">Arylesterase</fullName>
    </submittedName>
</protein>
<dbReference type="EMBL" id="JAPUBN010000006">
    <property type="protein sequence ID" value="MCZ2720292.1"/>
    <property type="molecule type" value="Genomic_DNA"/>
</dbReference>
<dbReference type="Gene3D" id="3.40.50.1110">
    <property type="entry name" value="SGNH hydrolase"/>
    <property type="match status" value="1"/>
</dbReference>
<organism evidence="3 4">
    <name type="scientific">Marinomonas phaeophyticola</name>
    <dbReference type="NCBI Taxonomy" id="3004091"/>
    <lineage>
        <taxon>Bacteria</taxon>
        <taxon>Pseudomonadati</taxon>
        <taxon>Pseudomonadota</taxon>
        <taxon>Gammaproteobacteria</taxon>
        <taxon>Oceanospirillales</taxon>
        <taxon>Oceanospirillaceae</taxon>
        <taxon>Marinomonas</taxon>
    </lineage>
</organism>
<dbReference type="PANTHER" id="PTHR30383">
    <property type="entry name" value="THIOESTERASE 1/PROTEASE 1/LYSOPHOSPHOLIPASE L1"/>
    <property type="match status" value="1"/>
</dbReference>
<evidence type="ECO:0000256" key="1">
    <source>
        <dbReference type="SAM" id="SignalP"/>
    </source>
</evidence>
<gene>
    <name evidence="3" type="ORF">O1D97_01195</name>
</gene>
<sequence length="207" mass="23149">MHFLNHIKFLFMTAFLLLSSSIYANSILVMGDSLSAAYNLKLDQGWVSLLENTADFQDTNYAIINASVSGETSQGGVARLNKLLTTHQPTIVILELGSNDGLRGYPLNKTKANLETMIQQSINHGASVLLIGNRMPPNYGKRYTEQFFTLYQALAEQFNIESYLPFMLDNVALNDDLMLEDGLHPNPEGQKQVLQNIMPFLMPMLSK</sequence>
<feature type="domain" description="SGNH hydrolase-type esterase" evidence="2">
    <location>
        <begin position="29"/>
        <end position="191"/>
    </location>
</feature>
<name>A0ABT4JPJ9_9GAMM</name>
<reference evidence="3" key="1">
    <citation type="submission" date="2022-12" db="EMBL/GenBank/DDBJ databases">
        <title>Marinomonas 15G1-11 sp. nov, isolated from marine algae.</title>
        <authorList>
            <person name="Butt M."/>
            <person name="Choi D.G."/>
            <person name="Kim J.M."/>
            <person name="Lee J.K."/>
            <person name="Baek J.H."/>
            <person name="Jeon C.O."/>
        </authorList>
    </citation>
    <scope>NUCLEOTIDE SEQUENCE</scope>
    <source>
        <strain evidence="3">15G1-11</strain>
    </source>
</reference>
<dbReference type="InterPro" id="IPR036514">
    <property type="entry name" value="SGNH_hydro_sf"/>
</dbReference>
<proteinExistence type="predicted"/>
<feature type="chain" id="PRO_5047412160" evidence="1">
    <location>
        <begin position="25"/>
        <end position="207"/>
    </location>
</feature>
<dbReference type="Pfam" id="PF13472">
    <property type="entry name" value="Lipase_GDSL_2"/>
    <property type="match status" value="1"/>
</dbReference>
<dbReference type="InterPro" id="IPR013830">
    <property type="entry name" value="SGNH_hydro"/>
</dbReference>
<dbReference type="CDD" id="cd01822">
    <property type="entry name" value="Lysophospholipase_L1_like"/>
    <property type="match status" value="1"/>
</dbReference>
<keyword evidence="4" id="KW-1185">Reference proteome</keyword>
<keyword evidence="1" id="KW-0732">Signal</keyword>
<dbReference type="InterPro" id="IPR051532">
    <property type="entry name" value="Ester_Hydrolysis_Enzymes"/>
</dbReference>
<evidence type="ECO:0000259" key="2">
    <source>
        <dbReference type="Pfam" id="PF13472"/>
    </source>
</evidence>
<evidence type="ECO:0000313" key="4">
    <source>
        <dbReference type="Proteomes" id="UP001149719"/>
    </source>
</evidence>
<evidence type="ECO:0000313" key="3">
    <source>
        <dbReference type="EMBL" id="MCZ2720292.1"/>
    </source>
</evidence>
<feature type="signal peptide" evidence="1">
    <location>
        <begin position="1"/>
        <end position="24"/>
    </location>
</feature>
<dbReference type="PANTHER" id="PTHR30383:SF24">
    <property type="entry name" value="THIOESTERASE 1_PROTEASE 1_LYSOPHOSPHOLIPASE L1"/>
    <property type="match status" value="1"/>
</dbReference>
<comment type="caution">
    <text evidence="3">The sequence shown here is derived from an EMBL/GenBank/DDBJ whole genome shotgun (WGS) entry which is preliminary data.</text>
</comment>
<dbReference type="SUPFAM" id="SSF52266">
    <property type="entry name" value="SGNH hydrolase"/>
    <property type="match status" value="1"/>
</dbReference>
<dbReference type="RefSeq" id="WP_269122075.1">
    <property type="nucleotide sequence ID" value="NZ_JAPUBN010000006.1"/>
</dbReference>